<keyword evidence="2" id="KW-0521">NADP</keyword>
<comment type="caution">
    <text evidence="7">The sequence shown here is derived from an EMBL/GenBank/DDBJ whole genome shotgun (WGS) entry which is preliminary data.</text>
</comment>
<gene>
    <name evidence="7" type="ORF">BCR43DRAFT_455482</name>
</gene>
<dbReference type="PRINTS" id="PR00081">
    <property type="entry name" value="GDHRDH"/>
</dbReference>
<evidence type="ECO:0000256" key="3">
    <source>
        <dbReference type="ARBA" id="ARBA00023002"/>
    </source>
</evidence>
<dbReference type="SUPFAM" id="SSF51735">
    <property type="entry name" value="NAD(P)-binding Rossmann-fold domains"/>
    <property type="match status" value="1"/>
</dbReference>
<dbReference type="OMA" id="FGPFYGM"/>
<dbReference type="PROSITE" id="PS00061">
    <property type="entry name" value="ADH_SHORT"/>
    <property type="match status" value="1"/>
</dbReference>
<keyword evidence="3" id="KW-0560">Oxidoreductase</keyword>
<reference evidence="7 8" key="1">
    <citation type="submission" date="2016-07" db="EMBL/GenBank/DDBJ databases">
        <title>Pervasive Adenine N6-methylation of Active Genes in Fungi.</title>
        <authorList>
            <consortium name="DOE Joint Genome Institute"/>
            <person name="Mondo S.J."/>
            <person name="Dannebaum R.O."/>
            <person name="Kuo R.C."/>
            <person name="Labutti K."/>
            <person name="Haridas S."/>
            <person name="Kuo A."/>
            <person name="Salamov A."/>
            <person name="Ahrendt S.R."/>
            <person name="Lipzen A."/>
            <person name="Sullivan W."/>
            <person name="Andreopoulos W.B."/>
            <person name="Clum A."/>
            <person name="Lindquist E."/>
            <person name="Daum C."/>
            <person name="Ramamoorthy G.K."/>
            <person name="Gryganskyi A."/>
            <person name="Culley D."/>
            <person name="Magnuson J.K."/>
            <person name="James T.Y."/>
            <person name="O'Malley M.A."/>
            <person name="Stajich J.E."/>
            <person name="Spatafora J.W."/>
            <person name="Visel A."/>
            <person name="Grigoriev I.V."/>
        </authorList>
    </citation>
    <scope>NUCLEOTIDE SEQUENCE [LARGE SCALE GENOMIC DNA]</scope>
    <source>
        <strain evidence="7 8">NRRL 2496</strain>
    </source>
</reference>
<evidence type="ECO:0000256" key="6">
    <source>
        <dbReference type="ARBA" id="ARBA00070881"/>
    </source>
</evidence>
<dbReference type="EMBL" id="MCGN01000003">
    <property type="protein sequence ID" value="ORY99043.1"/>
    <property type="molecule type" value="Genomic_DNA"/>
</dbReference>
<dbReference type="STRING" id="13706.A0A1X2HIX9"/>
<protein>
    <recommendedName>
        <fullName evidence="6">D-arabinitol 2-dehydrogenase [ribulose-forming]</fullName>
        <ecNumber evidence="5">1.1.1.250</ecNumber>
    </recommendedName>
</protein>
<evidence type="ECO:0000256" key="1">
    <source>
        <dbReference type="ARBA" id="ARBA00006484"/>
    </source>
</evidence>
<dbReference type="Gene3D" id="3.40.50.720">
    <property type="entry name" value="NAD(P)-binding Rossmann-like Domain"/>
    <property type="match status" value="1"/>
</dbReference>
<dbReference type="GO" id="GO:0050664">
    <property type="term" value="F:oxidoreductase activity, acting on NAD(P)H, oxygen as acceptor"/>
    <property type="evidence" value="ECO:0007669"/>
    <property type="project" value="TreeGrafter"/>
</dbReference>
<name>A0A1X2HIX9_SYNRA</name>
<accession>A0A1X2HIX9</accession>
<dbReference type="EC" id="1.1.1.250" evidence="5"/>
<dbReference type="InParanoid" id="A0A1X2HIX9"/>
<dbReference type="AlphaFoldDB" id="A0A1X2HIX9"/>
<evidence type="ECO:0000313" key="7">
    <source>
        <dbReference type="EMBL" id="ORY99043.1"/>
    </source>
</evidence>
<dbReference type="Pfam" id="PF13561">
    <property type="entry name" value="adh_short_C2"/>
    <property type="match status" value="1"/>
</dbReference>
<dbReference type="GO" id="GO:0047038">
    <property type="term" value="F:D-arabinitol 2-dehydrogenase activity"/>
    <property type="evidence" value="ECO:0007669"/>
    <property type="project" value="UniProtKB-EC"/>
</dbReference>
<dbReference type="PANTHER" id="PTHR43008">
    <property type="entry name" value="BENZIL REDUCTASE"/>
    <property type="match status" value="1"/>
</dbReference>
<proteinExistence type="inferred from homology"/>
<comment type="similarity">
    <text evidence="1">Belongs to the short-chain dehydrogenases/reductases (SDR) family.</text>
</comment>
<evidence type="ECO:0000256" key="5">
    <source>
        <dbReference type="ARBA" id="ARBA00066831"/>
    </source>
</evidence>
<dbReference type="OrthoDB" id="417891at2759"/>
<dbReference type="PANTHER" id="PTHR43008:SF4">
    <property type="entry name" value="CHAIN DEHYDROGENASE, PUTATIVE (AFU_ORTHOLOGUE AFUA_4G08710)-RELATED"/>
    <property type="match status" value="1"/>
</dbReference>
<keyword evidence="8" id="KW-1185">Reference proteome</keyword>
<dbReference type="PRINTS" id="PR00080">
    <property type="entry name" value="SDRFAMILY"/>
</dbReference>
<dbReference type="GO" id="GO:0005975">
    <property type="term" value="P:carbohydrate metabolic process"/>
    <property type="evidence" value="ECO:0007669"/>
    <property type="project" value="UniProtKB-ARBA"/>
</dbReference>
<sequence>MAEPSTVTEAPPHLQTLLSLRGKTAVITGGARGLGYEMMKGLAESGANVACIDVLAETAALAVSKLAQECHVEATSWGCDVTNDEEVAMVFDSIAQHHGSIDVLVTAAGINKVCAALDYKAEEMRRIMDVNFSGTFFCAQQAAKHMIARNTRGSIVFISSMSAVITNRPNFHCAYNASKAAVSQLTRSLACEWAPYNIRVTAISPGHFETEMVRQLSADQKAAGIKAQEIWESNTPMARLGQPYELKGVVAFLASEASSFVTGTEILVDGGQTAW</sequence>
<dbReference type="InterPro" id="IPR036291">
    <property type="entry name" value="NAD(P)-bd_dom_sf"/>
</dbReference>
<dbReference type="FunFam" id="3.40.50.720:FF:000240">
    <property type="entry name" value="SDR family oxidoreductase"/>
    <property type="match status" value="1"/>
</dbReference>
<organism evidence="7 8">
    <name type="scientific">Syncephalastrum racemosum</name>
    <name type="common">Filamentous fungus</name>
    <dbReference type="NCBI Taxonomy" id="13706"/>
    <lineage>
        <taxon>Eukaryota</taxon>
        <taxon>Fungi</taxon>
        <taxon>Fungi incertae sedis</taxon>
        <taxon>Mucoromycota</taxon>
        <taxon>Mucoromycotina</taxon>
        <taxon>Mucoromycetes</taxon>
        <taxon>Mucorales</taxon>
        <taxon>Syncephalastraceae</taxon>
        <taxon>Syncephalastrum</taxon>
    </lineage>
</organism>
<dbReference type="InterPro" id="IPR002347">
    <property type="entry name" value="SDR_fam"/>
</dbReference>
<comment type="pathway">
    <text evidence="4">Carbohydrate metabolism; D-arabinitol metabolism.</text>
</comment>
<evidence type="ECO:0000256" key="4">
    <source>
        <dbReference type="ARBA" id="ARBA00060719"/>
    </source>
</evidence>
<evidence type="ECO:0000256" key="2">
    <source>
        <dbReference type="ARBA" id="ARBA00022857"/>
    </source>
</evidence>
<dbReference type="Proteomes" id="UP000242180">
    <property type="component" value="Unassembled WGS sequence"/>
</dbReference>
<dbReference type="InterPro" id="IPR020904">
    <property type="entry name" value="Sc_DH/Rdtase_CS"/>
</dbReference>
<evidence type="ECO:0000313" key="8">
    <source>
        <dbReference type="Proteomes" id="UP000242180"/>
    </source>
</evidence>